<keyword evidence="1" id="KW-0418">Kinase</keyword>
<sequence>MASSDLESDQFIKQFCMPNYILVSDLEADHLPDLPECPILVFVNSRSGDQLGADLLITYRFILNKNQVKAVVFDLGEEAPESALRRLYFNLEMLKVQGDEFALTLPYLKIIASP</sequence>
<keyword evidence="2" id="KW-1185">Reference proteome</keyword>
<keyword evidence="1" id="KW-0808">Transferase</keyword>
<dbReference type="EMBL" id="JBFOLJ010000003">
    <property type="protein sequence ID" value="KAL2547849.1"/>
    <property type="molecule type" value="Genomic_DNA"/>
</dbReference>
<name>A0ABD1WDV6_9LAMI</name>
<dbReference type="Proteomes" id="UP001604277">
    <property type="component" value="Unassembled WGS sequence"/>
</dbReference>
<proteinExistence type="predicted"/>
<organism evidence="1 2">
    <name type="scientific">Forsythia ovata</name>
    <dbReference type="NCBI Taxonomy" id="205694"/>
    <lineage>
        <taxon>Eukaryota</taxon>
        <taxon>Viridiplantae</taxon>
        <taxon>Streptophyta</taxon>
        <taxon>Embryophyta</taxon>
        <taxon>Tracheophyta</taxon>
        <taxon>Spermatophyta</taxon>
        <taxon>Magnoliopsida</taxon>
        <taxon>eudicotyledons</taxon>
        <taxon>Gunneridae</taxon>
        <taxon>Pentapetalae</taxon>
        <taxon>asterids</taxon>
        <taxon>lamiids</taxon>
        <taxon>Lamiales</taxon>
        <taxon>Oleaceae</taxon>
        <taxon>Forsythieae</taxon>
        <taxon>Forsythia</taxon>
    </lineage>
</organism>
<comment type="caution">
    <text evidence="1">The sequence shown here is derived from an EMBL/GenBank/DDBJ whole genome shotgun (WGS) entry which is preliminary data.</text>
</comment>
<evidence type="ECO:0000313" key="1">
    <source>
        <dbReference type="EMBL" id="KAL2547849.1"/>
    </source>
</evidence>
<dbReference type="GO" id="GO:0016301">
    <property type="term" value="F:kinase activity"/>
    <property type="evidence" value="ECO:0007669"/>
    <property type="project" value="UniProtKB-KW"/>
</dbReference>
<dbReference type="AlphaFoldDB" id="A0ABD1WDV6"/>
<gene>
    <name evidence="1" type="ORF">Fot_09379</name>
</gene>
<protein>
    <submittedName>
        <fullName evidence="1">Diacylglycerol kinase 5</fullName>
    </submittedName>
</protein>
<reference evidence="2" key="1">
    <citation type="submission" date="2024-07" db="EMBL/GenBank/DDBJ databases">
        <title>Two chromosome-level genome assemblies of Korean endemic species Abeliophyllum distichum and Forsythia ovata (Oleaceae).</title>
        <authorList>
            <person name="Jang H."/>
        </authorList>
    </citation>
    <scope>NUCLEOTIDE SEQUENCE [LARGE SCALE GENOMIC DNA]</scope>
</reference>
<evidence type="ECO:0000313" key="2">
    <source>
        <dbReference type="Proteomes" id="UP001604277"/>
    </source>
</evidence>
<accession>A0ABD1WDV6</accession>